<dbReference type="Pfam" id="PF01850">
    <property type="entry name" value="PIN"/>
    <property type="match status" value="1"/>
</dbReference>
<protein>
    <submittedName>
        <fullName evidence="2">Predicted nucleic acid-binding protein, contains PIN domain</fullName>
    </submittedName>
</protein>
<name>A0A1G9FMY0_9EURY</name>
<dbReference type="OrthoDB" id="194754at2157"/>
<evidence type="ECO:0000313" key="2">
    <source>
        <dbReference type="EMBL" id="SDK89729.1"/>
    </source>
</evidence>
<reference evidence="3" key="1">
    <citation type="submission" date="2016-10" db="EMBL/GenBank/DDBJ databases">
        <authorList>
            <person name="Varghese N."/>
            <person name="Submissions S."/>
        </authorList>
    </citation>
    <scope>NUCLEOTIDE SEQUENCE [LARGE SCALE GENOMIC DNA]</scope>
    <source>
        <strain evidence="3">B4,CECT 8067,JCM 17497</strain>
    </source>
</reference>
<dbReference type="EMBL" id="FNFE01000008">
    <property type="protein sequence ID" value="SDK89729.1"/>
    <property type="molecule type" value="Genomic_DNA"/>
</dbReference>
<gene>
    <name evidence="2" type="ORF">SAMN04515672_4207</name>
</gene>
<evidence type="ECO:0000313" key="3">
    <source>
        <dbReference type="Proteomes" id="UP000198882"/>
    </source>
</evidence>
<dbReference type="AlphaFoldDB" id="A0A1G9FMY0"/>
<sequence length="126" mass="14236">MIYADTDFFIALVKDDDWLQCSAAEIALENEGEIYTSRATLLELLMISNRFEFDRMEALAYALELAAVPEDEDVLFQAADYMEQDGLTAFDAYHAAYADEDPIVSSDKSFDDITDDRIAIEEHSAE</sequence>
<keyword evidence="3" id="KW-1185">Reference proteome</keyword>
<accession>A0A1G9FMY0</accession>
<evidence type="ECO:0000259" key="1">
    <source>
        <dbReference type="Pfam" id="PF01850"/>
    </source>
</evidence>
<proteinExistence type="predicted"/>
<dbReference type="STRING" id="1095776.SAMN04515672_4207"/>
<dbReference type="Gene3D" id="3.40.50.1010">
    <property type="entry name" value="5'-nuclease"/>
    <property type="match status" value="1"/>
</dbReference>
<feature type="domain" description="PIN" evidence="1">
    <location>
        <begin position="2"/>
        <end position="113"/>
    </location>
</feature>
<dbReference type="Proteomes" id="UP000198882">
    <property type="component" value="Unassembled WGS sequence"/>
</dbReference>
<dbReference type="InterPro" id="IPR002716">
    <property type="entry name" value="PIN_dom"/>
</dbReference>
<dbReference type="InterPro" id="IPR029060">
    <property type="entry name" value="PIN-like_dom_sf"/>
</dbReference>
<organism evidence="2 3">
    <name type="scientific">Natronorubrum texcoconense</name>
    <dbReference type="NCBI Taxonomy" id="1095776"/>
    <lineage>
        <taxon>Archaea</taxon>
        <taxon>Methanobacteriati</taxon>
        <taxon>Methanobacteriota</taxon>
        <taxon>Stenosarchaea group</taxon>
        <taxon>Halobacteria</taxon>
        <taxon>Halobacteriales</taxon>
        <taxon>Natrialbaceae</taxon>
        <taxon>Natronorubrum</taxon>
    </lineage>
</organism>
<dbReference type="RefSeq" id="WP_090311421.1">
    <property type="nucleotide sequence ID" value="NZ_FNFE01000008.1"/>
</dbReference>
<dbReference type="SUPFAM" id="SSF88723">
    <property type="entry name" value="PIN domain-like"/>
    <property type="match status" value="1"/>
</dbReference>